<dbReference type="InterPro" id="IPR011050">
    <property type="entry name" value="Pectin_lyase_fold/virulence"/>
</dbReference>
<organism evidence="4">
    <name type="scientific">freshwater metagenome</name>
    <dbReference type="NCBI Taxonomy" id="449393"/>
    <lineage>
        <taxon>unclassified sequences</taxon>
        <taxon>metagenomes</taxon>
        <taxon>ecological metagenomes</taxon>
    </lineage>
</organism>
<keyword evidence="3" id="KW-0326">Glycosidase</keyword>
<dbReference type="AlphaFoldDB" id="A0A6J5YKE6"/>
<dbReference type="InterPro" id="IPR006626">
    <property type="entry name" value="PbH1"/>
</dbReference>
<dbReference type="SMART" id="SM00710">
    <property type="entry name" value="PbH1"/>
    <property type="match status" value="6"/>
</dbReference>
<dbReference type="PANTHER" id="PTHR31339">
    <property type="entry name" value="PECTIN LYASE-RELATED"/>
    <property type="match status" value="1"/>
</dbReference>
<evidence type="ECO:0000256" key="1">
    <source>
        <dbReference type="ARBA" id="ARBA00008834"/>
    </source>
</evidence>
<gene>
    <name evidence="4" type="ORF">UFOPK3775_00024</name>
</gene>
<evidence type="ECO:0000313" key="4">
    <source>
        <dbReference type="EMBL" id="CAB4329447.1"/>
    </source>
</evidence>
<dbReference type="InterPro" id="IPR051801">
    <property type="entry name" value="GH28_Enzymes"/>
</dbReference>
<dbReference type="InterPro" id="IPR012334">
    <property type="entry name" value="Pectin_lyas_fold"/>
</dbReference>
<dbReference type="Gene3D" id="2.160.20.10">
    <property type="entry name" value="Single-stranded right-handed beta-helix, Pectin lyase-like"/>
    <property type="match status" value="1"/>
</dbReference>
<reference evidence="4" key="1">
    <citation type="submission" date="2020-05" db="EMBL/GenBank/DDBJ databases">
        <authorList>
            <person name="Chiriac C."/>
            <person name="Salcher M."/>
            <person name="Ghai R."/>
            <person name="Kavagutti S V."/>
        </authorList>
    </citation>
    <scope>NUCLEOTIDE SEQUENCE</scope>
</reference>
<dbReference type="GO" id="GO:0005975">
    <property type="term" value="P:carbohydrate metabolic process"/>
    <property type="evidence" value="ECO:0007669"/>
    <property type="project" value="InterPro"/>
</dbReference>
<sequence>MKIRIDEVGAKNDGTTNNASIIQSAIDKVAASGGGQVVIPSGGIYLSGSLALKAHVDLHLEIGATLRASSDYDDYTPEHNIKNLTNGEVDEFVLPQRAFISGFRAHSARISGDGTIDGNADGFIAERGQYIHKMRGPIGGKDQYLERPFTVFLIESENLILRDFTIKDPAFWALRTTGCNHLLIDGIRILTDLMVPNADGVDIDRCQDVRIVNSEFVTADDCISLKSCSQTAQYGDVADIVIANCIFTSTSGAITLGTESVGDIKNVLVNNCIVKNSHRGFAVRAREGGTISNVRFSNSIVQTRTFSDMWWGHGEALHVTAFSWDDPAKGTDGNIERTYEGYVKDIVFENITCTTEAGILNYAAHPGLIQGVVYRNVDVFLEKSSKWDSRIDLRPNGIVSVLHRKHNGFEVVNTTDLTLDNCRVIFDSTSREQYGAAIYQEGSINFSSIDFTERVKES</sequence>
<dbReference type="GO" id="GO:0004650">
    <property type="term" value="F:polygalacturonase activity"/>
    <property type="evidence" value="ECO:0007669"/>
    <property type="project" value="InterPro"/>
</dbReference>
<dbReference type="Pfam" id="PF00295">
    <property type="entry name" value="Glyco_hydro_28"/>
    <property type="match status" value="1"/>
</dbReference>
<name>A0A6J5YKE6_9ZZZZ</name>
<proteinExistence type="inferred from homology"/>
<accession>A0A6J5YKE6</accession>
<protein>
    <submittedName>
        <fullName evidence="4">Unannotated protein</fullName>
    </submittedName>
</protein>
<comment type="similarity">
    <text evidence="1">Belongs to the glycosyl hydrolase 28 family.</text>
</comment>
<dbReference type="SUPFAM" id="SSF51126">
    <property type="entry name" value="Pectin lyase-like"/>
    <property type="match status" value="1"/>
</dbReference>
<evidence type="ECO:0000256" key="2">
    <source>
        <dbReference type="ARBA" id="ARBA00022801"/>
    </source>
</evidence>
<evidence type="ECO:0000256" key="3">
    <source>
        <dbReference type="ARBA" id="ARBA00023295"/>
    </source>
</evidence>
<dbReference type="EMBL" id="CAESAK010000002">
    <property type="protein sequence ID" value="CAB4329447.1"/>
    <property type="molecule type" value="Genomic_DNA"/>
</dbReference>
<dbReference type="PANTHER" id="PTHR31339:SF9">
    <property type="entry name" value="PLASMIN AND FIBRONECTIN-BINDING PROTEIN A"/>
    <property type="match status" value="1"/>
</dbReference>
<keyword evidence="2" id="KW-0378">Hydrolase</keyword>
<dbReference type="InterPro" id="IPR000743">
    <property type="entry name" value="Glyco_hydro_28"/>
</dbReference>